<name>A0A2X0JU15_9ACTN</name>
<dbReference type="AlphaFoldDB" id="A0A2X0JU15"/>
<keyword evidence="1" id="KW-0645">Protease</keyword>
<dbReference type="InterPro" id="IPR043504">
    <property type="entry name" value="Peptidase_S1_PA_chymotrypsin"/>
</dbReference>
<evidence type="ECO:0000313" key="1">
    <source>
        <dbReference type="EMBL" id="RAG80355.1"/>
    </source>
</evidence>
<dbReference type="Proteomes" id="UP000248889">
    <property type="component" value="Unassembled WGS sequence"/>
</dbReference>
<evidence type="ECO:0000313" key="2">
    <source>
        <dbReference type="Proteomes" id="UP000248889"/>
    </source>
</evidence>
<dbReference type="GO" id="GO:0006508">
    <property type="term" value="P:proteolysis"/>
    <property type="evidence" value="ECO:0007669"/>
    <property type="project" value="UniProtKB-KW"/>
</dbReference>
<dbReference type="EMBL" id="QKYN01000249">
    <property type="protein sequence ID" value="RAG80355.1"/>
    <property type="molecule type" value="Genomic_DNA"/>
</dbReference>
<reference evidence="1 2" key="1">
    <citation type="submission" date="2018-06" db="EMBL/GenBank/DDBJ databases">
        <title>Streptacidiphilus pinicola sp. nov., isolated from pine grove soil.</title>
        <authorList>
            <person name="Roh S.G."/>
            <person name="Park S."/>
            <person name="Kim M.-K."/>
            <person name="Yun B.-R."/>
            <person name="Park J."/>
            <person name="Kim M.J."/>
            <person name="Kim Y.S."/>
            <person name="Kim S.B."/>
        </authorList>
    </citation>
    <scope>NUCLEOTIDE SEQUENCE [LARGE SCALE GENOMIC DNA]</scope>
    <source>
        <strain evidence="1 2">MMS16-CNU450</strain>
    </source>
</reference>
<dbReference type="GO" id="GO:0008233">
    <property type="term" value="F:peptidase activity"/>
    <property type="evidence" value="ECO:0007669"/>
    <property type="project" value="UniProtKB-KW"/>
</dbReference>
<feature type="non-terminal residue" evidence="1">
    <location>
        <position position="99"/>
    </location>
</feature>
<accession>A0A2X0JU15</accession>
<feature type="non-terminal residue" evidence="1">
    <location>
        <position position="1"/>
    </location>
</feature>
<sequence length="99" mass="10149">DEVGAEQIAFGADRPTTVGVIGYPASTDQPISCLNSLTAYSDTQSEFDCTGFSDGTSGGPLLRGIDPKTGLGTLVGVIGGYQEGGDSDDVSYAVYFGDR</sequence>
<comment type="caution">
    <text evidence="1">The sequence shown here is derived from an EMBL/GenBank/DDBJ whole genome shotgun (WGS) entry which is preliminary data.</text>
</comment>
<proteinExistence type="predicted"/>
<keyword evidence="2" id="KW-1185">Reference proteome</keyword>
<dbReference type="Gene3D" id="2.40.10.10">
    <property type="entry name" value="Trypsin-like serine proteases"/>
    <property type="match status" value="1"/>
</dbReference>
<gene>
    <name evidence="1" type="ORF">DN069_38570</name>
</gene>
<keyword evidence="1" id="KW-0378">Hydrolase</keyword>
<organism evidence="1 2">
    <name type="scientific">Streptacidiphilus pinicola</name>
    <dbReference type="NCBI Taxonomy" id="2219663"/>
    <lineage>
        <taxon>Bacteria</taxon>
        <taxon>Bacillati</taxon>
        <taxon>Actinomycetota</taxon>
        <taxon>Actinomycetes</taxon>
        <taxon>Kitasatosporales</taxon>
        <taxon>Streptomycetaceae</taxon>
        <taxon>Streptacidiphilus</taxon>
    </lineage>
</organism>
<protein>
    <submittedName>
        <fullName evidence="1">Serine protease</fullName>
    </submittedName>
</protein>